<dbReference type="RefSeq" id="WP_170845420.1">
    <property type="nucleotide sequence ID" value="NZ_FOCX01000013.1"/>
</dbReference>
<proteinExistence type="predicted"/>
<dbReference type="OrthoDB" id="374433at2157"/>
<dbReference type="AlphaFoldDB" id="A0A1H8Q308"/>
<evidence type="ECO:0000313" key="1">
    <source>
        <dbReference type="EMBL" id="SEO48635.1"/>
    </source>
</evidence>
<sequence>MTDSDDHLIQKSNVSLSRDGDTVSFELQGTELLAIGRHGEDHEAVPVLG</sequence>
<name>A0A1H8Q308_9EURY</name>
<dbReference type="Proteomes" id="UP000198775">
    <property type="component" value="Unassembled WGS sequence"/>
</dbReference>
<evidence type="ECO:0000313" key="2">
    <source>
        <dbReference type="Proteomes" id="UP000198775"/>
    </source>
</evidence>
<accession>A0A1H8Q308</accession>
<protein>
    <submittedName>
        <fullName evidence="1">Uncharacterized protein</fullName>
    </submittedName>
</protein>
<keyword evidence="2" id="KW-1185">Reference proteome</keyword>
<reference evidence="2" key="1">
    <citation type="submission" date="2016-10" db="EMBL/GenBank/DDBJ databases">
        <authorList>
            <person name="Varghese N."/>
            <person name="Submissions S."/>
        </authorList>
    </citation>
    <scope>NUCLEOTIDE SEQUENCE [LARGE SCALE GENOMIC DNA]</scope>
    <source>
        <strain evidence="2">IBRC-M 10043</strain>
    </source>
</reference>
<organism evidence="1 2">
    <name type="scientific">Halorientalis persicus</name>
    <dbReference type="NCBI Taxonomy" id="1367881"/>
    <lineage>
        <taxon>Archaea</taxon>
        <taxon>Methanobacteriati</taxon>
        <taxon>Methanobacteriota</taxon>
        <taxon>Stenosarchaea group</taxon>
        <taxon>Halobacteria</taxon>
        <taxon>Halobacteriales</taxon>
        <taxon>Haloarculaceae</taxon>
        <taxon>Halorientalis</taxon>
    </lineage>
</organism>
<gene>
    <name evidence="1" type="ORF">SAMN05216388_101347</name>
</gene>
<dbReference type="EMBL" id="FOCX01000013">
    <property type="protein sequence ID" value="SEO48635.1"/>
    <property type="molecule type" value="Genomic_DNA"/>
</dbReference>